<evidence type="ECO:0000313" key="2">
    <source>
        <dbReference type="Proteomes" id="UP000015105"/>
    </source>
</evidence>
<reference evidence="2" key="2">
    <citation type="journal article" date="2017" name="Nat. Plants">
        <title>The Aegilops tauschii genome reveals multiple impacts of transposons.</title>
        <authorList>
            <person name="Zhao G."/>
            <person name="Zou C."/>
            <person name="Li K."/>
            <person name="Wang K."/>
            <person name="Li T."/>
            <person name="Gao L."/>
            <person name="Zhang X."/>
            <person name="Wang H."/>
            <person name="Yang Z."/>
            <person name="Liu X."/>
            <person name="Jiang W."/>
            <person name="Mao L."/>
            <person name="Kong X."/>
            <person name="Jiao Y."/>
            <person name="Jia J."/>
        </authorList>
    </citation>
    <scope>NUCLEOTIDE SEQUENCE [LARGE SCALE GENOMIC DNA]</scope>
    <source>
        <strain evidence="2">cv. AL8/78</strain>
    </source>
</reference>
<evidence type="ECO:0000313" key="1">
    <source>
        <dbReference type="EnsemblPlants" id="AET2Gv20124300.2"/>
    </source>
</evidence>
<proteinExistence type="predicted"/>
<dbReference type="EnsemblPlants" id="AET2Gv20124300.2">
    <property type="protein sequence ID" value="AET2Gv20124300.2"/>
    <property type="gene ID" value="AET2Gv20124300"/>
</dbReference>
<dbReference type="PANTHER" id="PTHR33207">
    <property type="entry name" value="F-BOX DOMAIN CONTAINING PROTEIN-RELATED"/>
    <property type="match status" value="1"/>
</dbReference>
<reference evidence="1" key="5">
    <citation type="journal article" date="2021" name="G3 (Bethesda)">
        <title>Aegilops tauschii genome assembly Aet v5.0 features greater sequence contiguity and improved annotation.</title>
        <authorList>
            <person name="Wang L."/>
            <person name="Zhu T."/>
            <person name="Rodriguez J.C."/>
            <person name="Deal K.R."/>
            <person name="Dubcovsky J."/>
            <person name="McGuire P.E."/>
            <person name="Lux T."/>
            <person name="Spannagl M."/>
            <person name="Mayer K.F.X."/>
            <person name="Baldrich P."/>
            <person name="Meyers B.C."/>
            <person name="Huo N."/>
            <person name="Gu Y.Q."/>
            <person name="Zhou H."/>
            <person name="Devos K.M."/>
            <person name="Bennetzen J.L."/>
            <person name="Unver T."/>
            <person name="Budak H."/>
            <person name="Gulick P.J."/>
            <person name="Galiba G."/>
            <person name="Kalapos B."/>
            <person name="Nelson D.R."/>
            <person name="Li P."/>
            <person name="You F.M."/>
            <person name="Luo M.C."/>
            <person name="Dvorak J."/>
        </authorList>
    </citation>
    <scope>NUCLEOTIDE SEQUENCE [LARGE SCALE GENOMIC DNA]</scope>
    <source>
        <strain evidence="1">cv. AL8/78</strain>
    </source>
</reference>
<dbReference type="Proteomes" id="UP000015105">
    <property type="component" value="Chromosome 2D"/>
</dbReference>
<reference evidence="2" key="1">
    <citation type="journal article" date="2014" name="Science">
        <title>Ancient hybridizations among the ancestral genomes of bread wheat.</title>
        <authorList>
            <consortium name="International Wheat Genome Sequencing Consortium,"/>
            <person name="Marcussen T."/>
            <person name="Sandve S.R."/>
            <person name="Heier L."/>
            <person name="Spannagl M."/>
            <person name="Pfeifer M."/>
            <person name="Jakobsen K.S."/>
            <person name="Wulff B.B."/>
            <person name="Steuernagel B."/>
            <person name="Mayer K.F."/>
            <person name="Olsen O.A."/>
        </authorList>
    </citation>
    <scope>NUCLEOTIDE SEQUENCE [LARGE SCALE GENOMIC DNA]</scope>
    <source>
        <strain evidence="2">cv. AL8/78</strain>
    </source>
</reference>
<dbReference type="Gramene" id="AET2Gv20124300.2">
    <property type="protein sequence ID" value="AET2Gv20124300.2"/>
    <property type="gene ID" value="AET2Gv20124300"/>
</dbReference>
<dbReference type="AlphaFoldDB" id="A0A453AGB7"/>
<reference evidence="1" key="3">
    <citation type="journal article" date="2017" name="Nature">
        <title>Genome sequence of the progenitor of the wheat D genome Aegilops tauschii.</title>
        <authorList>
            <person name="Luo M.C."/>
            <person name="Gu Y.Q."/>
            <person name="Puiu D."/>
            <person name="Wang H."/>
            <person name="Twardziok S.O."/>
            <person name="Deal K.R."/>
            <person name="Huo N."/>
            <person name="Zhu T."/>
            <person name="Wang L."/>
            <person name="Wang Y."/>
            <person name="McGuire P.E."/>
            <person name="Liu S."/>
            <person name="Long H."/>
            <person name="Ramasamy R.K."/>
            <person name="Rodriguez J.C."/>
            <person name="Van S.L."/>
            <person name="Yuan L."/>
            <person name="Wang Z."/>
            <person name="Xia Z."/>
            <person name="Xiao L."/>
            <person name="Anderson O.D."/>
            <person name="Ouyang S."/>
            <person name="Liang Y."/>
            <person name="Zimin A.V."/>
            <person name="Pertea G."/>
            <person name="Qi P."/>
            <person name="Bennetzen J.L."/>
            <person name="Dai X."/>
            <person name="Dawson M.W."/>
            <person name="Muller H.G."/>
            <person name="Kugler K."/>
            <person name="Rivarola-Duarte L."/>
            <person name="Spannagl M."/>
            <person name="Mayer K.F.X."/>
            <person name="Lu F.H."/>
            <person name="Bevan M.W."/>
            <person name="Leroy P."/>
            <person name="Li P."/>
            <person name="You F.M."/>
            <person name="Sun Q."/>
            <person name="Liu Z."/>
            <person name="Lyons E."/>
            <person name="Wicker T."/>
            <person name="Salzberg S.L."/>
            <person name="Devos K.M."/>
            <person name="Dvorak J."/>
        </authorList>
    </citation>
    <scope>NUCLEOTIDE SEQUENCE [LARGE SCALE GENOMIC DNA]</scope>
    <source>
        <strain evidence="1">cv. AL8/78</strain>
    </source>
</reference>
<protein>
    <submittedName>
        <fullName evidence="1">Uncharacterized protein</fullName>
    </submittedName>
</protein>
<accession>A0A453AGB7</accession>
<sequence>MEWHIFPWVETRALVPNDASSFKPGKVVDGFVYWTLGKGASGMLVLNTATSQFHLMDVPPPLKEGWRIFSTLHSSLARPRKGNNLFVWLWGKDGDGAERWMLDKSSPLRTIVEAIKCSMAVHAEARILAVIDGVVYLSIDCHAYAECQNYSTSPEWILSLCLETTEVHQHYEGQCQSYVCVHPYVTQWPPCLLHSKSTGLP</sequence>
<organism evidence="1 2">
    <name type="scientific">Aegilops tauschii subsp. strangulata</name>
    <name type="common">Goatgrass</name>
    <dbReference type="NCBI Taxonomy" id="200361"/>
    <lineage>
        <taxon>Eukaryota</taxon>
        <taxon>Viridiplantae</taxon>
        <taxon>Streptophyta</taxon>
        <taxon>Embryophyta</taxon>
        <taxon>Tracheophyta</taxon>
        <taxon>Spermatophyta</taxon>
        <taxon>Magnoliopsida</taxon>
        <taxon>Liliopsida</taxon>
        <taxon>Poales</taxon>
        <taxon>Poaceae</taxon>
        <taxon>BOP clade</taxon>
        <taxon>Pooideae</taxon>
        <taxon>Triticodae</taxon>
        <taxon>Triticeae</taxon>
        <taxon>Triticinae</taxon>
        <taxon>Aegilops</taxon>
    </lineage>
</organism>
<reference evidence="1" key="4">
    <citation type="submission" date="2019-03" db="UniProtKB">
        <authorList>
            <consortium name="EnsemblPlants"/>
        </authorList>
    </citation>
    <scope>IDENTIFICATION</scope>
</reference>
<name>A0A453AGB7_AEGTS</name>
<keyword evidence="2" id="KW-1185">Reference proteome</keyword>